<sequence length="523" mass="56425">MEPVLAGTTAVGVGVDVPKIGLVVFLGDPYSIASFSQGAGRAGRDGSRAEVVVIRIGRVKAGTSRPGPLPRTEAEALTMLLDANVCLQLPLTQWLDGRMSSCIELGAEFCSVCRVEEATNLTSASRVSSAALGPSSTTSSQAQTVCVPNSQHTALIKTEPASQAVPMAFRPATQSHGSHGQVRKARPWQEPITPQTASKRSRIDLDEKLFGPIYGNDAQGLITPKSEQLSPFKSRSPSTQANPRSPGLQTSPGWKQTSPFLRAGNSSAGGFRGGSHGTYGLGRARRPVRSLSSMAIPTSSDRPLRSLSDIGSQVSAGLGSFDKLRIRENSTHSQSPPASSISRMVNSDPEYAQQLSDFATYRHKIQTAMARMNRTCPMCFMLDRDDEHSPGMCKVPGLSWADQQTFREHPDNNWSDRQACFLCNMPQVICGRSNQEKSCPFQRHKDGIRGILLLLTTHEGVRHGAVEVATQINPDYQLSEPAGLGQMGSAWRQRAPFGNEHSMYRAFQAVAAVLLMVDGGFTF</sequence>
<accession>A0AAN6GIB4</accession>
<comment type="caution">
    <text evidence="3">The sequence shown here is derived from an EMBL/GenBank/DDBJ whole genome shotgun (WGS) entry which is preliminary data.</text>
</comment>
<proteinExistence type="predicted"/>
<reference evidence="3" key="1">
    <citation type="journal article" date="2023" name="PhytoFront">
        <title>Draft Genome Resources of Seven Strains of Tilletia horrida, Causal Agent of Kernel Smut of Rice.</title>
        <authorList>
            <person name="Khanal S."/>
            <person name="Antony Babu S."/>
            <person name="Zhou X.G."/>
        </authorList>
    </citation>
    <scope>NUCLEOTIDE SEQUENCE</scope>
    <source>
        <strain evidence="3">TX6</strain>
    </source>
</reference>
<dbReference type="Pfam" id="PF00271">
    <property type="entry name" value="Helicase_C"/>
    <property type="match status" value="1"/>
</dbReference>
<dbReference type="SUPFAM" id="SSF52540">
    <property type="entry name" value="P-loop containing nucleoside triphosphate hydrolases"/>
    <property type="match status" value="1"/>
</dbReference>
<evidence type="ECO:0000313" key="4">
    <source>
        <dbReference type="Proteomes" id="UP001176517"/>
    </source>
</evidence>
<feature type="region of interest" description="Disordered" evidence="1">
    <location>
        <begin position="228"/>
        <end position="258"/>
    </location>
</feature>
<organism evidence="3 4">
    <name type="scientific">Tilletia horrida</name>
    <dbReference type="NCBI Taxonomy" id="155126"/>
    <lineage>
        <taxon>Eukaryota</taxon>
        <taxon>Fungi</taxon>
        <taxon>Dikarya</taxon>
        <taxon>Basidiomycota</taxon>
        <taxon>Ustilaginomycotina</taxon>
        <taxon>Exobasidiomycetes</taxon>
        <taxon>Tilletiales</taxon>
        <taxon>Tilletiaceae</taxon>
        <taxon>Tilletia</taxon>
    </lineage>
</organism>
<dbReference type="InterPro" id="IPR027417">
    <property type="entry name" value="P-loop_NTPase"/>
</dbReference>
<name>A0AAN6GIB4_9BASI</name>
<protein>
    <recommendedName>
        <fullName evidence="2">Helicase C-terminal domain-containing protein</fullName>
    </recommendedName>
</protein>
<dbReference type="Proteomes" id="UP001176517">
    <property type="component" value="Unassembled WGS sequence"/>
</dbReference>
<feature type="region of interest" description="Disordered" evidence="1">
    <location>
        <begin position="172"/>
        <end position="202"/>
    </location>
</feature>
<evidence type="ECO:0000256" key="1">
    <source>
        <dbReference type="SAM" id="MobiDB-lite"/>
    </source>
</evidence>
<evidence type="ECO:0000313" key="3">
    <source>
        <dbReference type="EMBL" id="KAK0542674.1"/>
    </source>
</evidence>
<feature type="region of interest" description="Disordered" evidence="1">
    <location>
        <begin position="124"/>
        <end position="143"/>
    </location>
</feature>
<dbReference type="AlphaFoldDB" id="A0AAN6GIB4"/>
<dbReference type="InterPro" id="IPR001650">
    <property type="entry name" value="Helicase_C-like"/>
</dbReference>
<dbReference type="EMBL" id="JAPDMZ010000471">
    <property type="protein sequence ID" value="KAK0542674.1"/>
    <property type="molecule type" value="Genomic_DNA"/>
</dbReference>
<dbReference type="Gene3D" id="3.40.50.300">
    <property type="entry name" value="P-loop containing nucleotide triphosphate hydrolases"/>
    <property type="match status" value="1"/>
</dbReference>
<evidence type="ECO:0000259" key="2">
    <source>
        <dbReference type="Pfam" id="PF00271"/>
    </source>
</evidence>
<gene>
    <name evidence="3" type="ORF">OC846_006668</name>
</gene>
<keyword evidence="4" id="KW-1185">Reference proteome</keyword>
<feature type="domain" description="Helicase C-terminal" evidence="2">
    <location>
        <begin position="4"/>
        <end position="46"/>
    </location>
</feature>